<dbReference type="Gene3D" id="3.40.50.300">
    <property type="entry name" value="P-loop containing nucleotide triphosphate hydrolases"/>
    <property type="match status" value="1"/>
</dbReference>
<comment type="caution">
    <text evidence="4">The sequence shown here is derived from an EMBL/GenBank/DDBJ whole genome shotgun (WGS) entry which is preliminary data.</text>
</comment>
<sequence length="279" mass="29123">MTTIPMAASHPGIRDRTKVRVVVTGKGGVGKTTLTALLAHTCAGQGYSVLAVDGDPQQNLAATLGLSDDEAAAIVPLAERNDYIAEKTGTGPGSRGLMVLNPDTADVVERAGMIVDVRLRLLVMGGVKNAGSGCLCPEYSLLASVLRNACSLPDEIVLLDTPAGLEHFGRAVAEGFDVALIVSDSSYNAITVARDLCRLAKESGIRERVLVVNRVRGDARLQRILASAGDSFSRVFTLPDDPCVPRHEPSVVPLLGSDCPVMAAVKDLAGTIIAERAGS</sequence>
<keyword evidence="1" id="KW-0547">Nucleotide-binding</keyword>
<reference evidence="4" key="1">
    <citation type="journal article" date="2015" name="Proc. Natl. Acad. Sci. U.S.A.">
        <title>Networks of energetic and metabolic interactions define dynamics in microbial communities.</title>
        <authorList>
            <person name="Embree M."/>
            <person name="Liu J.K."/>
            <person name="Al-Bassam M.M."/>
            <person name="Zengler K."/>
        </authorList>
    </citation>
    <scope>NUCLEOTIDE SEQUENCE</scope>
</reference>
<dbReference type="GO" id="GO:0005524">
    <property type="term" value="F:ATP binding"/>
    <property type="evidence" value="ECO:0007669"/>
    <property type="project" value="UniProtKB-KW"/>
</dbReference>
<dbReference type="GO" id="GO:0009898">
    <property type="term" value="C:cytoplasmic side of plasma membrane"/>
    <property type="evidence" value="ECO:0007669"/>
    <property type="project" value="TreeGrafter"/>
</dbReference>
<dbReference type="GO" id="GO:0016887">
    <property type="term" value="F:ATP hydrolysis activity"/>
    <property type="evidence" value="ECO:0007669"/>
    <property type="project" value="TreeGrafter"/>
</dbReference>
<evidence type="ECO:0000256" key="1">
    <source>
        <dbReference type="ARBA" id="ARBA00022741"/>
    </source>
</evidence>
<dbReference type="PANTHER" id="PTHR43384">
    <property type="entry name" value="SEPTUM SITE-DETERMINING PROTEIN MIND HOMOLOG, CHLOROPLASTIC-RELATED"/>
    <property type="match status" value="1"/>
</dbReference>
<proteinExistence type="predicted"/>
<evidence type="ECO:0000313" key="4">
    <source>
        <dbReference type="EMBL" id="KUG05612.1"/>
    </source>
</evidence>
<accession>A0A0W8EAR3</accession>
<keyword evidence="2" id="KW-0067">ATP-binding</keyword>
<organism evidence="4">
    <name type="scientific">hydrocarbon metagenome</name>
    <dbReference type="NCBI Taxonomy" id="938273"/>
    <lineage>
        <taxon>unclassified sequences</taxon>
        <taxon>metagenomes</taxon>
        <taxon>ecological metagenomes</taxon>
    </lineage>
</organism>
<name>A0A0W8EAR3_9ZZZZ</name>
<protein>
    <submittedName>
        <fullName evidence="4">Co dehydrogenase accessory protein cooc (Nickel insertion)</fullName>
    </submittedName>
</protein>
<feature type="domain" description="CobQ/CobB/MinD/ParA nucleotide binding" evidence="3">
    <location>
        <begin position="21"/>
        <end position="224"/>
    </location>
</feature>
<dbReference type="Pfam" id="PF01656">
    <property type="entry name" value="CbiA"/>
    <property type="match status" value="1"/>
</dbReference>
<dbReference type="InterPro" id="IPR050625">
    <property type="entry name" value="ParA/MinD_ATPase"/>
</dbReference>
<gene>
    <name evidence="4" type="ORF">ASZ90_016958</name>
</gene>
<dbReference type="SUPFAM" id="SSF52540">
    <property type="entry name" value="P-loop containing nucleoside triphosphate hydrolases"/>
    <property type="match status" value="1"/>
</dbReference>
<dbReference type="GO" id="GO:0051782">
    <property type="term" value="P:negative regulation of cell division"/>
    <property type="evidence" value="ECO:0007669"/>
    <property type="project" value="TreeGrafter"/>
</dbReference>
<dbReference type="PIRSF" id="PIRSF005647">
    <property type="entry name" value="CooC"/>
    <property type="match status" value="1"/>
</dbReference>
<dbReference type="GO" id="GO:0005829">
    <property type="term" value="C:cytosol"/>
    <property type="evidence" value="ECO:0007669"/>
    <property type="project" value="TreeGrafter"/>
</dbReference>
<evidence type="ECO:0000259" key="3">
    <source>
        <dbReference type="Pfam" id="PF01656"/>
    </source>
</evidence>
<dbReference type="PANTHER" id="PTHR43384:SF6">
    <property type="entry name" value="SEPTUM SITE-DETERMINING PROTEIN MIND HOMOLOG, CHLOROPLASTIC"/>
    <property type="match status" value="1"/>
</dbReference>
<evidence type="ECO:0000256" key="2">
    <source>
        <dbReference type="ARBA" id="ARBA00022840"/>
    </source>
</evidence>
<dbReference type="InterPro" id="IPR002586">
    <property type="entry name" value="CobQ/CobB/MinD/ParA_Nub-bd_dom"/>
</dbReference>
<dbReference type="InterPro" id="IPR014433">
    <property type="entry name" value="CooC"/>
</dbReference>
<dbReference type="EMBL" id="LNQE01001795">
    <property type="protein sequence ID" value="KUG05612.1"/>
    <property type="molecule type" value="Genomic_DNA"/>
</dbReference>
<dbReference type="AlphaFoldDB" id="A0A0W8EAR3"/>
<dbReference type="InterPro" id="IPR027417">
    <property type="entry name" value="P-loop_NTPase"/>
</dbReference>